<name>A0ABS2MNC1_9FIRM</name>
<evidence type="ECO:0000256" key="1">
    <source>
        <dbReference type="ARBA" id="ARBA00022679"/>
    </source>
</evidence>
<organism evidence="4 5">
    <name type="scientific">Fusibacter tunisiensis</name>
    <dbReference type="NCBI Taxonomy" id="1008308"/>
    <lineage>
        <taxon>Bacteria</taxon>
        <taxon>Bacillati</taxon>
        <taxon>Bacillota</taxon>
        <taxon>Clostridia</taxon>
        <taxon>Eubacteriales</taxon>
        <taxon>Eubacteriales Family XII. Incertae Sedis</taxon>
        <taxon>Fusibacter</taxon>
    </lineage>
</organism>
<dbReference type="Proteomes" id="UP000767854">
    <property type="component" value="Unassembled WGS sequence"/>
</dbReference>
<dbReference type="Gene3D" id="3.40.50.2000">
    <property type="entry name" value="Glycogen Phosphorylase B"/>
    <property type="match status" value="2"/>
</dbReference>
<gene>
    <name evidence="4" type="ORF">JOC49_000404</name>
</gene>
<dbReference type="InterPro" id="IPR028098">
    <property type="entry name" value="Glyco_trans_4-like_N"/>
</dbReference>
<keyword evidence="1" id="KW-0808">Transferase</keyword>
<dbReference type="InterPro" id="IPR001296">
    <property type="entry name" value="Glyco_trans_1"/>
</dbReference>
<evidence type="ECO:0000259" key="3">
    <source>
        <dbReference type="Pfam" id="PF13439"/>
    </source>
</evidence>
<proteinExistence type="predicted"/>
<feature type="domain" description="Glycosyltransferase subfamily 4-like N-terminal" evidence="3">
    <location>
        <begin position="18"/>
        <end position="165"/>
    </location>
</feature>
<dbReference type="RefSeq" id="WP_204661679.1">
    <property type="nucleotide sequence ID" value="NZ_JAFBDT010000002.1"/>
</dbReference>
<reference evidence="4 5" key="1">
    <citation type="submission" date="2021-01" db="EMBL/GenBank/DDBJ databases">
        <title>Genomic Encyclopedia of Type Strains, Phase IV (KMG-IV): sequencing the most valuable type-strain genomes for metagenomic binning, comparative biology and taxonomic classification.</title>
        <authorList>
            <person name="Goeker M."/>
        </authorList>
    </citation>
    <scope>NUCLEOTIDE SEQUENCE [LARGE SCALE GENOMIC DNA]</scope>
    <source>
        <strain evidence="4 5">DSM 24436</strain>
    </source>
</reference>
<evidence type="ECO:0000313" key="4">
    <source>
        <dbReference type="EMBL" id="MBM7560890.1"/>
    </source>
</evidence>
<dbReference type="Pfam" id="PF13439">
    <property type="entry name" value="Glyco_transf_4"/>
    <property type="match status" value="1"/>
</dbReference>
<evidence type="ECO:0000259" key="2">
    <source>
        <dbReference type="Pfam" id="PF00534"/>
    </source>
</evidence>
<dbReference type="EMBL" id="JAFBDT010000002">
    <property type="protein sequence ID" value="MBM7560890.1"/>
    <property type="molecule type" value="Genomic_DNA"/>
</dbReference>
<dbReference type="Pfam" id="PF00534">
    <property type="entry name" value="Glycos_transf_1"/>
    <property type="match status" value="1"/>
</dbReference>
<dbReference type="PANTHER" id="PTHR46401:SF2">
    <property type="entry name" value="GLYCOSYLTRANSFERASE WBBK-RELATED"/>
    <property type="match status" value="1"/>
</dbReference>
<keyword evidence="5" id="KW-1185">Reference proteome</keyword>
<sequence>MKKVIMIVTNRYDPDIRVHKEAKYLVDRGFDVEVLCWDRENDYINSPTDKIDGVKVRRFFPYAKCGTGIRQIRSYFKFILEIKKYLSKIEFNYLHCHDLDGAIAGYSVKSKKSRLIFDMHEFYEMQKEKLKYKEIIRIIVNYLQNKSDAIIYVNEVQIRHLNDKLKSKSIYLPNYPNTTDYLGVKKSKNSTLNISYIGVVRQFDELKNLMEACNSLENVFISIHGDGRAFNKLNSIKENYVNTKITGRYNPKESSRLYSDTDISYIVYSKDNPQHMIGYPVKFFEAIITKTPVIVTKGSVLEGFISEHDIGFAVDGESVEEIKDLVSYINANRQVLREKIKNIEKIQFSYSWEEVVKNLENIYNDTL</sequence>
<evidence type="ECO:0000313" key="5">
    <source>
        <dbReference type="Proteomes" id="UP000767854"/>
    </source>
</evidence>
<accession>A0ABS2MNC1</accession>
<dbReference type="SUPFAM" id="SSF53756">
    <property type="entry name" value="UDP-Glycosyltransferase/glycogen phosphorylase"/>
    <property type="match status" value="1"/>
</dbReference>
<protein>
    <submittedName>
        <fullName evidence="4">Glycosyltransferase involved in cell wall biosynthesis</fullName>
    </submittedName>
</protein>
<feature type="domain" description="Glycosyl transferase family 1" evidence="2">
    <location>
        <begin position="196"/>
        <end position="342"/>
    </location>
</feature>
<comment type="caution">
    <text evidence="4">The sequence shown here is derived from an EMBL/GenBank/DDBJ whole genome shotgun (WGS) entry which is preliminary data.</text>
</comment>
<dbReference type="PANTHER" id="PTHR46401">
    <property type="entry name" value="GLYCOSYLTRANSFERASE WBBK-RELATED"/>
    <property type="match status" value="1"/>
</dbReference>